<evidence type="ECO:0000256" key="1">
    <source>
        <dbReference type="SAM" id="MobiDB-lite"/>
    </source>
</evidence>
<proteinExistence type="predicted"/>
<reference evidence="2" key="1">
    <citation type="submission" date="2020-04" db="EMBL/GenBank/DDBJ databases">
        <title>Genome Assembly and Annotation of Botryosphaeria dothidea sdau 11-99, a Latent Pathogen of Apple Fruit Ring Rot in China.</title>
        <authorList>
            <person name="Yu C."/>
            <person name="Diao Y."/>
            <person name="Lu Q."/>
            <person name="Zhao J."/>
            <person name="Cui S."/>
            <person name="Peng C."/>
            <person name="He B."/>
            <person name="Liu H."/>
        </authorList>
    </citation>
    <scope>NUCLEOTIDE SEQUENCE [LARGE SCALE GENOMIC DNA]</scope>
    <source>
        <strain evidence="2">Sdau11-99</strain>
    </source>
</reference>
<feature type="region of interest" description="Disordered" evidence="1">
    <location>
        <begin position="246"/>
        <end position="279"/>
    </location>
</feature>
<sequence length="366" mass="40719">MTLFINGILRAHNLQLTPEIAHLIHTGHLTLELNLEDALHHQLQDTTLENQTGEGLGYAHEMAQTLTPACFTWREEEGNHVRETNTLPCPGSAQPEVEESDATQPTSGGMPTTHQSNRLPQSLVSVEEEAALDETEILVLEQLAVAHTSCDTPISSIEECLWGACFDFDGYEHSSTSGVCSQGTDCAAIPSSITEDKEKDKLEIPCSDDELVITKVRSVGKETIIIADDDDDDYVIITDSFTLQQDKKPAGPTARLRRARASRRGPYKRPATRPVNSSSKRKLEKWSDFVAEWSEIEEALLLRSDLVEKVVEFSGWVELLQRDDALELWEEPLLERWHGLKKAVGDSDDASLLEWAEGMLMGAFKL</sequence>
<feature type="compositionally biased region" description="Polar residues" evidence="1">
    <location>
        <begin position="102"/>
        <end position="118"/>
    </location>
</feature>
<dbReference type="AlphaFoldDB" id="A0A8H4J8X3"/>
<accession>A0A8H4J8X3</accession>
<organism evidence="2 3">
    <name type="scientific">Botryosphaeria dothidea</name>
    <dbReference type="NCBI Taxonomy" id="55169"/>
    <lineage>
        <taxon>Eukaryota</taxon>
        <taxon>Fungi</taxon>
        <taxon>Dikarya</taxon>
        <taxon>Ascomycota</taxon>
        <taxon>Pezizomycotina</taxon>
        <taxon>Dothideomycetes</taxon>
        <taxon>Dothideomycetes incertae sedis</taxon>
        <taxon>Botryosphaeriales</taxon>
        <taxon>Botryosphaeriaceae</taxon>
        <taxon>Botryosphaeria</taxon>
    </lineage>
</organism>
<feature type="compositionally biased region" description="Basic residues" evidence="1">
    <location>
        <begin position="255"/>
        <end position="271"/>
    </location>
</feature>
<dbReference type="Proteomes" id="UP000572817">
    <property type="component" value="Unassembled WGS sequence"/>
</dbReference>
<comment type="caution">
    <text evidence="2">The sequence shown here is derived from an EMBL/GenBank/DDBJ whole genome shotgun (WGS) entry which is preliminary data.</text>
</comment>
<evidence type="ECO:0000313" key="2">
    <source>
        <dbReference type="EMBL" id="KAF4314059.1"/>
    </source>
</evidence>
<dbReference type="EMBL" id="WWBZ02000001">
    <property type="protein sequence ID" value="KAF4314059.1"/>
    <property type="molecule type" value="Genomic_DNA"/>
</dbReference>
<evidence type="ECO:0000313" key="3">
    <source>
        <dbReference type="Proteomes" id="UP000572817"/>
    </source>
</evidence>
<gene>
    <name evidence="2" type="ORF">GTA08_BOTSDO01545</name>
</gene>
<keyword evidence="3" id="KW-1185">Reference proteome</keyword>
<name>A0A8H4J8X3_9PEZI</name>
<protein>
    <submittedName>
        <fullName evidence="2">Uncharacterized protein</fullName>
    </submittedName>
</protein>
<feature type="region of interest" description="Disordered" evidence="1">
    <location>
        <begin position="83"/>
        <end position="118"/>
    </location>
</feature>